<sequence length="363" mass="42180">MSWRFGGDSECELNASNYSCQRWIMVSQSAMTREPQHDPMPLGPDSLTWKTFGSLYFLPSALFVGMVQNMHPGLGAGVEFHSEIHDEFYQRILRSLYPIYGVVFDGERAERTAREIVGYHRDIKGVDARGRRYHALDPGTFYWAHAVFFVQNLRAADLFMGGLSEAEREQLWREHYRWYELYGMSMRVVPTSWPAFQRYWRDMCRDTLEPTKAARDVFDLVDTVPVPPFPLVRQLPKPLWEHLIRPAGGHFYKFVTIGLCDPEIRRTMGFTWTARDQRRFDRLCATLSAMNRVTPDGIKYFFPRIHAARRRVAGKRPARLGPPEAPEMLWPAAEHRAEGKHYCPVHADRGSDSITRFRQLTGF</sequence>
<evidence type="ECO:0000313" key="3">
    <source>
        <dbReference type="Proteomes" id="UP000466794"/>
    </source>
</evidence>
<dbReference type="PANTHER" id="PTHR36151:SF3">
    <property type="entry name" value="ER-BOUND OXYGENASE MPAB_MPAB'_RUBBER OXYGENASE CATALYTIC DOMAIN-CONTAINING PROTEIN"/>
    <property type="match status" value="1"/>
</dbReference>
<dbReference type="AlphaFoldDB" id="A0A7K1V2E3"/>
<dbReference type="Proteomes" id="UP000466794">
    <property type="component" value="Unassembled WGS sequence"/>
</dbReference>
<dbReference type="EMBL" id="WRPP01000005">
    <property type="protein sequence ID" value="MVU80609.1"/>
    <property type="molecule type" value="Genomic_DNA"/>
</dbReference>
<dbReference type="InterPro" id="IPR018713">
    <property type="entry name" value="MPAB/Lcp_cat_dom"/>
</dbReference>
<protein>
    <submittedName>
        <fullName evidence="2">DUF2236 domain-containing protein</fullName>
    </submittedName>
</protein>
<accession>A0A7K1V2E3</accession>
<dbReference type="Pfam" id="PF09995">
    <property type="entry name" value="MPAB_Lcp_cat"/>
    <property type="match status" value="1"/>
</dbReference>
<dbReference type="GO" id="GO:0016491">
    <property type="term" value="F:oxidoreductase activity"/>
    <property type="evidence" value="ECO:0007669"/>
    <property type="project" value="InterPro"/>
</dbReference>
<name>A0A7K1V2E3_9NOCA</name>
<evidence type="ECO:0000259" key="1">
    <source>
        <dbReference type="Pfam" id="PF09995"/>
    </source>
</evidence>
<organism evidence="2 3">
    <name type="scientific">Nocardia terrae</name>
    <dbReference type="NCBI Taxonomy" id="2675851"/>
    <lineage>
        <taxon>Bacteria</taxon>
        <taxon>Bacillati</taxon>
        <taxon>Actinomycetota</taxon>
        <taxon>Actinomycetes</taxon>
        <taxon>Mycobacteriales</taxon>
        <taxon>Nocardiaceae</taxon>
        <taxon>Nocardia</taxon>
    </lineage>
</organism>
<evidence type="ECO:0000313" key="2">
    <source>
        <dbReference type="EMBL" id="MVU80609.1"/>
    </source>
</evidence>
<keyword evidence="3" id="KW-1185">Reference proteome</keyword>
<proteinExistence type="predicted"/>
<reference evidence="2 3" key="1">
    <citation type="submission" date="2019-12" db="EMBL/GenBank/DDBJ databases">
        <title>Nocardia sp. nov. ET3-3 isolated from soil.</title>
        <authorList>
            <person name="Kanchanasin P."/>
            <person name="Tanasupawat S."/>
            <person name="Yuki M."/>
            <person name="Kudo T."/>
        </authorList>
    </citation>
    <scope>NUCLEOTIDE SEQUENCE [LARGE SCALE GENOMIC DNA]</scope>
    <source>
        <strain evidence="2 3">ET3-3</strain>
    </source>
</reference>
<dbReference type="PANTHER" id="PTHR36151">
    <property type="entry name" value="BLR2777 PROTEIN"/>
    <property type="match status" value="1"/>
</dbReference>
<feature type="domain" description="ER-bound oxygenase mpaB/mpaB'/Rubber oxygenase catalytic" evidence="1">
    <location>
        <begin position="49"/>
        <end position="288"/>
    </location>
</feature>
<gene>
    <name evidence="2" type="ORF">GPX89_25585</name>
</gene>
<comment type="caution">
    <text evidence="2">The sequence shown here is derived from an EMBL/GenBank/DDBJ whole genome shotgun (WGS) entry which is preliminary data.</text>
</comment>